<dbReference type="AlphaFoldDB" id="A0A9D1M6R8"/>
<sequence length="796" mass="91220">MKNLLLIFFLLISSPLYAWQITGKVVDAVTDEALLFADVYLMVEGKPVYKEQTGDGGIFLFQDVPENEYQLQINYVGYDLYLSPVFRLTEDSDRGLIRLNPLETGLEAVEIVASKKQVVYQIDKRIIDGSANMMAGGGTAVDILENTPSIRVDAEGNVSFRGSQGFLVYVDGKPSLYSGTQALEQIPSGQIQNIEIITTPSARYEAQGDVGIINIITKKHFGEGWSGMVNLTGSTVWTKGIDFVMSYQQGRSRWYLGGNVSNRWRESDFEQDKTTVVRDTVTTSRSVGPRDGMVYLYTGKAGWQYDMPRTRYNLDFEAGYSGKKRSGDLAYSEEQSLQGAVLIPMQDFVSKDDYDNDETIWSLNLGAEHKFNDEGHTLTAGLYGKYGANSMEYFQSDLFQQGERVHGHRAYEDEYRGTIKANLDYVFPYSKTGKLEAGYQYFMYCEEGDYSMEFWNPETQDFYWSDDIYNTFLFLRGVNSIYAIWGESYKAFDFQLGLRGEHTHQILNSSKEWADRTRNQFELFPSAHAAYNLPGEHRLSFGFSRRTSRPELYYMEPYITYRDYFTAEIGNPDIRPEYIYLYELGYRKSFGSGYSLSATLFHRYRQDKFERLRVPFKAGVTLDSMANVGNDYATGLELSAEAKIGRWWNLNLNGNLYHYRVENHFETEGNDESSINYDLSLSNSFDVARFTRIQLDGNFVGPSVSTQGRVDAFFYVDLGVRQQFFNRRLTGTLTFKDIFGSARYISDINTPSLKSYTRIRPSYPLITLSVSYTFNNFKIKSEQKKDNYELFEGTNH</sequence>
<evidence type="ECO:0000313" key="8">
    <source>
        <dbReference type="Proteomes" id="UP000824112"/>
    </source>
</evidence>
<dbReference type="PANTHER" id="PTHR40980">
    <property type="entry name" value="PLUG DOMAIN-CONTAINING PROTEIN"/>
    <property type="match status" value="1"/>
</dbReference>
<proteinExistence type="predicted"/>
<comment type="caution">
    <text evidence="7">The sequence shown here is derived from an EMBL/GenBank/DDBJ whole genome shotgun (WGS) entry which is preliminary data.</text>
</comment>
<evidence type="ECO:0000256" key="1">
    <source>
        <dbReference type="ARBA" id="ARBA00004442"/>
    </source>
</evidence>
<dbReference type="EMBL" id="DVNA01000055">
    <property type="protein sequence ID" value="HIU54647.1"/>
    <property type="molecule type" value="Genomic_DNA"/>
</dbReference>
<dbReference type="Gene3D" id="2.170.130.10">
    <property type="entry name" value="TonB-dependent receptor, plug domain"/>
    <property type="match status" value="1"/>
</dbReference>
<keyword evidence="2" id="KW-0472">Membrane</keyword>
<dbReference type="InterPro" id="IPR036942">
    <property type="entry name" value="Beta-barrel_TonB_sf"/>
</dbReference>
<feature type="chain" id="PRO_5039346763" evidence="4">
    <location>
        <begin position="19"/>
        <end position="796"/>
    </location>
</feature>
<dbReference type="InterPro" id="IPR037066">
    <property type="entry name" value="Plug_dom_sf"/>
</dbReference>
<evidence type="ECO:0000259" key="5">
    <source>
        <dbReference type="Pfam" id="PF07715"/>
    </source>
</evidence>
<feature type="domain" description="TonB-dependent receptor plug" evidence="5">
    <location>
        <begin position="137"/>
        <end position="207"/>
    </location>
</feature>
<dbReference type="PANTHER" id="PTHR40980:SF3">
    <property type="entry name" value="TONB-DEPENDENT RECEPTOR-LIKE BETA-BARREL DOMAIN-CONTAINING PROTEIN"/>
    <property type="match status" value="1"/>
</dbReference>
<dbReference type="SUPFAM" id="SSF49464">
    <property type="entry name" value="Carboxypeptidase regulatory domain-like"/>
    <property type="match status" value="1"/>
</dbReference>
<feature type="signal peptide" evidence="4">
    <location>
        <begin position="1"/>
        <end position="18"/>
    </location>
</feature>
<dbReference type="InterPro" id="IPR012910">
    <property type="entry name" value="Plug_dom"/>
</dbReference>
<dbReference type="GO" id="GO:0009279">
    <property type="term" value="C:cell outer membrane"/>
    <property type="evidence" value="ECO:0007669"/>
    <property type="project" value="UniProtKB-SubCell"/>
</dbReference>
<name>A0A9D1M6R8_9BACT</name>
<keyword evidence="3" id="KW-0998">Cell outer membrane</keyword>
<dbReference type="InterPro" id="IPR041700">
    <property type="entry name" value="OMP_b-brl_3"/>
</dbReference>
<gene>
    <name evidence="7" type="ORF">IAB03_02430</name>
</gene>
<feature type="domain" description="Outer membrane protein beta-barrel" evidence="6">
    <location>
        <begin position="369"/>
        <end position="772"/>
    </location>
</feature>
<dbReference type="Pfam" id="PF14905">
    <property type="entry name" value="OMP_b-brl_3"/>
    <property type="match status" value="1"/>
</dbReference>
<reference evidence="7" key="1">
    <citation type="submission" date="2020-10" db="EMBL/GenBank/DDBJ databases">
        <authorList>
            <person name="Gilroy R."/>
        </authorList>
    </citation>
    <scope>NUCLEOTIDE SEQUENCE</scope>
    <source>
        <strain evidence="7">CHK158-818</strain>
    </source>
</reference>
<organism evidence="7 8">
    <name type="scientific">Candidatus Gallibacteroides avistercoris</name>
    <dbReference type="NCBI Taxonomy" id="2840833"/>
    <lineage>
        <taxon>Bacteria</taxon>
        <taxon>Pseudomonadati</taxon>
        <taxon>Bacteroidota</taxon>
        <taxon>Bacteroidia</taxon>
        <taxon>Bacteroidales</taxon>
        <taxon>Bacteroidaceae</taxon>
        <taxon>Bacteroidaceae incertae sedis</taxon>
        <taxon>Candidatus Gallibacteroides</taxon>
    </lineage>
</organism>
<protein>
    <submittedName>
        <fullName evidence="7">TonB-dependent receptor</fullName>
    </submittedName>
</protein>
<evidence type="ECO:0000256" key="3">
    <source>
        <dbReference type="ARBA" id="ARBA00023237"/>
    </source>
</evidence>
<dbReference type="SUPFAM" id="SSF56935">
    <property type="entry name" value="Porins"/>
    <property type="match status" value="1"/>
</dbReference>
<reference evidence="7" key="2">
    <citation type="journal article" date="2021" name="PeerJ">
        <title>Extensive microbial diversity within the chicken gut microbiome revealed by metagenomics and culture.</title>
        <authorList>
            <person name="Gilroy R."/>
            <person name="Ravi A."/>
            <person name="Getino M."/>
            <person name="Pursley I."/>
            <person name="Horton D.L."/>
            <person name="Alikhan N.F."/>
            <person name="Baker D."/>
            <person name="Gharbi K."/>
            <person name="Hall N."/>
            <person name="Watson M."/>
            <person name="Adriaenssens E.M."/>
            <person name="Foster-Nyarko E."/>
            <person name="Jarju S."/>
            <person name="Secka A."/>
            <person name="Antonio M."/>
            <person name="Oren A."/>
            <person name="Chaudhuri R.R."/>
            <person name="La Ragione R."/>
            <person name="Hildebrand F."/>
            <person name="Pallen M.J."/>
        </authorList>
    </citation>
    <scope>NUCLEOTIDE SEQUENCE</scope>
    <source>
        <strain evidence="7">CHK158-818</strain>
    </source>
</reference>
<comment type="subcellular location">
    <subcellularLocation>
        <location evidence="1">Cell outer membrane</location>
    </subcellularLocation>
</comment>
<evidence type="ECO:0000259" key="6">
    <source>
        <dbReference type="Pfam" id="PF14905"/>
    </source>
</evidence>
<dbReference type="Pfam" id="PF07715">
    <property type="entry name" value="Plug"/>
    <property type="match status" value="1"/>
</dbReference>
<keyword evidence="7" id="KW-0675">Receptor</keyword>
<keyword evidence="4" id="KW-0732">Signal</keyword>
<dbReference type="Gene3D" id="2.40.170.20">
    <property type="entry name" value="TonB-dependent receptor, beta-barrel domain"/>
    <property type="match status" value="1"/>
</dbReference>
<evidence type="ECO:0000256" key="4">
    <source>
        <dbReference type="SAM" id="SignalP"/>
    </source>
</evidence>
<dbReference type="Proteomes" id="UP000824112">
    <property type="component" value="Unassembled WGS sequence"/>
</dbReference>
<accession>A0A9D1M6R8</accession>
<dbReference type="InterPro" id="IPR008969">
    <property type="entry name" value="CarboxyPept-like_regulatory"/>
</dbReference>
<evidence type="ECO:0000313" key="7">
    <source>
        <dbReference type="EMBL" id="HIU54647.1"/>
    </source>
</evidence>
<evidence type="ECO:0000256" key="2">
    <source>
        <dbReference type="ARBA" id="ARBA00023136"/>
    </source>
</evidence>